<organism evidence="1 2">
    <name type="scientific">Periconia digitata</name>
    <dbReference type="NCBI Taxonomy" id="1303443"/>
    <lineage>
        <taxon>Eukaryota</taxon>
        <taxon>Fungi</taxon>
        <taxon>Dikarya</taxon>
        <taxon>Ascomycota</taxon>
        <taxon>Pezizomycotina</taxon>
        <taxon>Dothideomycetes</taxon>
        <taxon>Pleosporomycetidae</taxon>
        <taxon>Pleosporales</taxon>
        <taxon>Massarineae</taxon>
        <taxon>Periconiaceae</taxon>
        <taxon>Periconia</taxon>
    </lineage>
</organism>
<evidence type="ECO:0000313" key="1">
    <source>
        <dbReference type="EMBL" id="CAI6248958.1"/>
    </source>
</evidence>
<protein>
    <submittedName>
        <fullName evidence="1">Uncharacterized protein</fullName>
    </submittedName>
</protein>
<gene>
    <name evidence="1" type="ORF">PDIGIT_LOCUS888</name>
</gene>
<accession>A0A9W4XGP0</accession>
<keyword evidence="2" id="KW-1185">Reference proteome</keyword>
<name>A0A9W4XGP0_9PLEO</name>
<proteinExistence type="predicted"/>
<dbReference type="OrthoDB" id="411785at2759"/>
<dbReference type="InterPro" id="IPR029063">
    <property type="entry name" value="SAM-dependent_MTases_sf"/>
</dbReference>
<reference evidence="1" key="1">
    <citation type="submission" date="2023-01" db="EMBL/GenBank/DDBJ databases">
        <authorList>
            <person name="Van Ghelder C."/>
            <person name="Rancurel C."/>
        </authorList>
    </citation>
    <scope>NUCLEOTIDE SEQUENCE</scope>
    <source>
        <strain evidence="1">CNCM I-4278</strain>
    </source>
</reference>
<dbReference type="AlphaFoldDB" id="A0A9W4XGP0"/>
<dbReference type="EMBL" id="CAOQHR010000001">
    <property type="protein sequence ID" value="CAI6248958.1"/>
    <property type="molecule type" value="Genomic_DNA"/>
</dbReference>
<sequence length="164" mass="17881">MSGFTNNATSNPSAMRWSCVDLLSHSSVLLACQPSTYSLVIEKSTSDSISCADDVQVALPYCINVPQDAVPVPGVKQTQRSVHPLHLVAIHLALVTKPGGRWISLSYSDNRYPFLDESGLENSISDPMPTQNSKDMTSRRIVDDRTLAAAGNELPNPSRLWKLV</sequence>
<comment type="caution">
    <text evidence="1">The sequence shown here is derived from an EMBL/GenBank/DDBJ whole genome shotgun (WGS) entry which is preliminary data.</text>
</comment>
<dbReference type="Proteomes" id="UP001152607">
    <property type="component" value="Unassembled WGS sequence"/>
</dbReference>
<evidence type="ECO:0000313" key="2">
    <source>
        <dbReference type="Proteomes" id="UP001152607"/>
    </source>
</evidence>
<dbReference type="Gene3D" id="3.40.50.150">
    <property type="entry name" value="Vaccinia Virus protein VP39"/>
    <property type="match status" value="1"/>
</dbReference>